<sequence>MSWLRRIELVEPYYSPPLLLRETTSIFAPKALPFPSFFEDVEEDYELGYALDFFSPPSPIKTPSLLSYKLIQRVERLGSEILLQSLSDRVSELESRFDRLAKVKSGGDRKYTWTAEIKGPEKHGLERKYKWTTEIKEGKHKKKAEKEEATDKKYRWTAEIEGKGEISRKYTFTASNGDDASDSSETKEKEKKKKKDKKEKKEGRDTRLVEIEELVDHGAVVLRQAFAKRTGASGKAKGKRKELSPQDAAMMIQMTFRAYLIRRSQALRALRDLAVAKSKLKEIRALFNNFSYRRRVAHDAAERQRFTERIIVLLLTVDAIEGADVMVRAAKRSMVDELEAMLDAVDPQPAGKSLSMRRRTFDMPDGVIQREIAEGVAQVVQMLEREENSSNTFEACLQTDPPPPTTTNLPSESDDTFHTPPALTRRAPLYNVATSAPTRSQVSSRALPRNSRLTNRSYYFIKPRHQNPLSAPSKPNTTRALHSSVCYTSGAATASRVFFGFCRVGLWSTFLLVACGLRFLHPPRHFEDCLAFRIEIPQIGKLRRELNLDPMDLKSNHAAPVLTDPTPLSKSRLGVHSSRLPYSPPGAAFSAGLYLTIPRRKAGLLDDVRSNSWLDAMKSSSPPHRKISKDVNNEPVANEADILITLGWLSIHQHLHTLNKSPIMPRARE</sequence>
<dbReference type="PROSITE" id="PS50096">
    <property type="entry name" value="IQ"/>
    <property type="match status" value="1"/>
</dbReference>
<protein>
    <submittedName>
        <fullName evidence="3">BAG family molecular chaperone regulator 7</fullName>
    </submittedName>
</protein>
<organism evidence="3 4">
    <name type="scientific">Prunus yedoensis var. nudiflora</name>
    <dbReference type="NCBI Taxonomy" id="2094558"/>
    <lineage>
        <taxon>Eukaryota</taxon>
        <taxon>Viridiplantae</taxon>
        <taxon>Streptophyta</taxon>
        <taxon>Embryophyta</taxon>
        <taxon>Tracheophyta</taxon>
        <taxon>Spermatophyta</taxon>
        <taxon>Magnoliopsida</taxon>
        <taxon>eudicotyledons</taxon>
        <taxon>Gunneridae</taxon>
        <taxon>Pentapetalae</taxon>
        <taxon>rosids</taxon>
        <taxon>fabids</taxon>
        <taxon>Rosales</taxon>
        <taxon>Rosaceae</taxon>
        <taxon>Amygdaloideae</taxon>
        <taxon>Amygdaleae</taxon>
        <taxon>Prunus</taxon>
    </lineage>
</organism>
<keyword evidence="1" id="KW-0143">Chaperone</keyword>
<dbReference type="AlphaFoldDB" id="A0A314UZD3"/>
<feature type="region of interest" description="Disordered" evidence="2">
    <location>
        <begin position="399"/>
        <end position="422"/>
    </location>
</feature>
<dbReference type="GO" id="GO:0009506">
    <property type="term" value="C:plasmodesma"/>
    <property type="evidence" value="ECO:0007669"/>
    <property type="project" value="TreeGrafter"/>
</dbReference>
<evidence type="ECO:0000313" key="3">
    <source>
        <dbReference type="EMBL" id="PQM42713.1"/>
    </source>
</evidence>
<reference evidence="3 4" key="1">
    <citation type="submission" date="2018-02" db="EMBL/GenBank/DDBJ databases">
        <title>Draft genome of wild Prunus yedoensis var. nudiflora.</title>
        <authorList>
            <person name="Baek S."/>
            <person name="Kim J.-H."/>
            <person name="Choi K."/>
            <person name="Kim G.-B."/>
            <person name="Cho A."/>
            <person name="Jang H."/>
            <person name="Shin C.-H."/>
            <person name="Yu H.-J."/>
            <person name="Mun J.-H."/>
        </authorList>
    </citation>
    <scope>NUCLEOTIDE SEQUENCE [LARGE SCALE GENOMIC DNA]</scope>
    <source>
        <strain evidence="4">cv. Jeju island</strain>
        <tissue evidence="3">Leaf</tissue>
    </source>
</reference>
<dbReference type="OrthoDB" id="747353at2759"/>
<evidence type="ECO:0000256" key="1">
    <source>
        <dbReference type="ARBA" id="ARBA00023186"/>
    </source>
</evidence>
<dbReference type="GO" id="GO:0006457">
    <property type="term" value="P:protein folding"/>
    <property type="evidence" value="ECO:0007669"/>
    <property type="project" value="TreeGrafter"/>
</dbReference>
<dbReference type="Proteomes" id="UP000250321">
    <property type="component" value="Unassembled WGS sequence"/>
</dbReference>
<proteinExistence type="predicted"/>
<keyword evidence="4" id="KW-1185">Reference proteome</keyword>
<dbReference type="InterPro" id="IPR040400">
    <property type="entry name" value="BAG5/6/7/8"/>
</dbReference>
<evidence type="ECO:0000313" key="4">
    <source>
        <dbReference type="Proteomes" id="UP000250321"/>
    </source>
</evidence>
<dbReference type="STRING" id="2094558.A0A314UZD3"/>
<accession>A0A314UZD3</accession>
<gene>
    <name evidence="3" type="ORF">Pyn_07242</name>
</gene>
<evidence type="ECO:0000256" key="2">
    <source>
        <dbReference type="SAM" id="MobiDB-lite"/>
    </source>
</evidence>
<name>A0A314UZD3_PRUYE</name>
<feature type="region of interest" description="Disordered" evidence="2">
    <location>
        <begin position="173"/>
        <end position="203"/>
    </location>
</feature>
<dbReference type="EMBL" id="PJQY01002783">
    <property type="protein sequence ID" value="PQM42713.1"/>
    <property type="molecule type" value="Genomic_DNA"/>
</dbReference>
<dbReference type="PANTHER" id="PTHR33322">
    <property type="entry name" value="BAG DOMAIN CONTAINING PROTEIN, EXPRESSED"/>
    <property type="match status" value="1"/>
</dbReference>
<comment type="caution">
    <text evidence="3">The sequence shown here is derived from an EMBL/GenBank/DDBJ whole genome shotgun (WGS) entry which is preliminary data.</text>
</comment>
<dbReference type="PANTHER" id="PTHR33322:SF3">
    <property type="entry name" value="BAG FAMILY MOLECULAR CHAPERONE REGULATOR 7"/>
    <property type="match status" value="1"/>
</dbReference>